<dbReference type="InterPro" id="IPR015424">
    <property type="entry name" value="PyrdxlP-dep_Trfase"/>
</dbReference>
<dbReference type="GO" id="GO:0051536">
    <property type="term" value="F:iron-sulfur cluster binding"/>
    <property type="evidence" value="ECO:0007669"/>
    <property type="project" value="UniProtKB-KW"/>
</dbReference>
<sequence>MDERSYLDHAAGSPILPEVLDAMLPVLSLAGNPNSTHAAGRRARRLLEESREAIAERVGALPAELIFTAGGTESNNLAILGAVGDPARPRLAISTVEHASVAAVVERSAEVDRLPVDASGHLDVAAAEQLITSATALVSVIWVNNETGAIQPISAVAELAHRHGALFHADAVAALGHVEIGLAGSGADLISLSAHKVGGPVGIGALVVRRGVRLRPVGFGGGQEARLRSGTVPVALAVGFAAAVRLAVDHLEAEVERLRGLRDQLIAELARLPQVRINTVEPAGPAIVNATFSGTRADDLLLLLDGAGVEASTGSACSAGVHQPSEVLLAMGRSQDDASASLRFSFGPSTTSTDIERVVAVLPTALARARRALG</sequence>
<evidence type="ECO:0000256" key="8">
    <source>
        <dbReference type="ARBA" id="ARBA00050776"/>
    </source>
</evidence>
<keyword evidence="6" id="KW-0408">Iron</keyword>
<dbReference type="Gene3D" id="3.90.1150.10">
    <property type="entry name" value="Aspartate Aminotransferase, domain 1"/>
    <property type="match status" value="1"/>
</dbReference>
<gene>
    <name evidence="10" type="ORF">ATK74_1339</name>
</gene>
<dbReference type="SUPFAM" id="SSF53383">
    <property type="entry name" value="PLP-dependent transferases"/>
    <property type="match status" value="1"/>
</dbReference>
<reference evidence="10 11" key="1">
    <citation type="submission" date="2017-10" db="EMBL/GenBank/DDBJ databases">
        <title>Sequencing the genomes of 1000 actinobacteria strains.</title>
        <authorList>
            <person name="Klenk H.-P."/>
        </authorList>
    </citation>
    <scope>NUCLEOTIDE SEQUENCE [LARGE SCALE GENOMIC DNA]</scope>
    <source>
        <strain evidence="10 11">DSM 15597</strain>
    </source>
</reference>
<keyword evidence="11" id="KW-1185">Reference proteome</keyword>
<dbReference type="InterPro" id="IPR016454">
    <property type="entry name" value="Cysteine_dSase"/>
</dbReference>
<evidence type="ECO:0000313" key="11">
    <source>
        <dbReference type="Proteomes" id="UP000226079"/>
    </source>
</evidence>
<dbReference type="Gene3D" id="1.10.260.50">
    <property type="match status" value="1"/>
</dbReference>
<comment type="catalytic activity">
    <reaction evidence="8">
        <text>(sulfur carrier)-H + L-cysteine = (sulfur carrier)-SH + L-alanine</text>
        <dbReference type="Rhea" id="RHEA:43892"/>
        <dbReference type="Rhea" id="RHEA-COMP:14737"/>
        <dbReference type="Rhea" id="RHEA-COMP:14739"/>
        <dbReference type="ChEBI" id="CHEBI:29917"/>
        <dbReference type="ChEBI" id="CHEBI:35235"/>
        <dbReference type="ChEBI" id="CHEBI:57972"/>
        <dbReference type="ChEBI" id="CHEBI:64428"/>
        <dbReference type="EC" id="2.8.1.7"/>
    </reaction>
</comment>
<organism evidence="10 11">
    <name type="scientific">Propionicimonas paludicola</name>
    <dbReference type="NCBI Taxonomy" id="185243"/>
    <lineage>
        <taxon>Bacteria</taxon>
        <taxon>Bacillati</taxon>
        <taxon>Actinomycetota</taxon>
        <taxon>Actinomycetes</taxon>
        <taxon>Propionibacteriales</taxon>
        <taxon>Nocardioidaceae</taxon>
        <taxon>Propionicimonas</taxon>
    </lineage>
</organism>
<keyword evidence="3" id="KW-0808">Transferase</keyword>
<protein>
    <submittedName>
        <fullName evidence="10">Cysteine desulfurase</fullName>
    </submittedName>
</protein>
<evidence type="ECO:0000313" key="10">
    <source>
        <dbReference type="EMBL" id="PFG16786.1"/>
    </source>
</evidence>
<evidence type="ECO:0000256" key="3">
    <source>
        <dbReference type="ARBA" id="ARBA00022679"/>
    </source>
</evidence>
<evidence type="ECO:0000256" key="4">
    <source>
        <dbReference type="ARBA" id="ARBA00022723"/>
    </source>
</evidence>
<dbReference type="OrthoDB" id="9808002at2"/>
<keyword evidence="7" id="KW-0411">Iron-sulfur</keyword>
<comment type="cofactor">
    <cofactor evidence="1">
        <name>pyridoxal 5'-phosphate</name>
        <dbReference type="ChEBI" id="CHEBI:597326"/>
    </cofactor>
</comment>
<dbReference type="Pfam" id="PF00266">
    <property type="entry name" value="Aminotran_5"/>
    <property type="match status" value="1"/>
</dbReference>
<keyword evidence="5" id="KW-0663">Pyridoxal phosphate</keyword>
<evidence type="ECO:0000256" key="2">
    <source>
        <dbReference type="ARBA" id="ARBA00006490"/>
    </source>
</evidence>
<evidence type="ECO:0000256" key="1">
    <source>
        <dbReference type="ARBA" id="ARBA00001933"/>
    </source>
</evidence>
<evidence type="ECO:0000256" key="7">
    <source>
        <dbReference type="ARBA" id="ARBA00023014"/>
    </source>
</evidence>
<dbReference type="Gene3D" id="3.40.640.10">
    <property type="entry name" value="Type I PLP-dependent aspartate aminotransferase-like (Major domain)"/>
    <property type="match status" value="1"/>
</dbReference>
<dbReference type="RefSeq" id="WP_098460290.1">
    <property type="nucleotide sequence ID" value="NZ_PDJC01000001.1"/>
</dbReference>
<dbReference type="PANTHER" id="PTHR11601">
    <property type="entry name" value="CYSTEINE DESULFURYLASE FAMILY MEMBER"/>
    <property type="match status" value="1"/>
</dbReference>
<dbReference type="GO" id="GO:0031071">
    <property type="term" value="F:cysteine desulfurase activity"/>
    <property type="evidence" value="ECO:0007669"/>
    <property type="project" value="UniProtKB-EC"/>
</dbReference>
<comment type="caution">
    <text evidence="10">The sequence shown here is derived from an EMBL/GenBank/DDBJ whole genome shotgun (WGS) entry which is preliminary data.</text>
</comment>
<dbReference type="InterPro" id="IPR015421">
    <property type="entry name" value="PyrdxlP-dep_Trfase_major"/>
</dbReference>
<comment type="similarity">
    <text evidence="2">Belongs to the class-V pyridoxal-phosphate-dependent aminotransferase family. NifS/IscS subfamily.</text>
</comment>
<keyword evidence="4" id="KW-0479">Metal-binding</keyword>
<name>A0A2A9CRN5_9ACTN</name>
<dbReference type="EMBL" id="PDJC01000001">
    <property type="protein sequence ID" value="PFG16786.1"/>
    <property type="molecule type" value="Genomic_DNA"/>
</dbReference>
<feature type="domain" description="Aminotransferase class V" evidence="9">
    <location>
        <begin position="6"/>
        <end position="358"/>
    </location>
</feature>
<evidence type="ECO:0000256" key="6">
    <source>
        <dbReference type="ARBA" id="ARBA00023004"/>
    </source>
</evidence>
<dbReference type="InterPro" id="IPR000192">
    <property type="entry name" value="Aminotrans_V_dom"/>
</dbReference>
<accession>A0A2A9CRN5</accession>
<dbReference type="PANTHER" id="PTHR11601:SF34">
    <property type="entry name" value="CYSTEINE DESULFURASE"/>
    <property type="match status" value="1"/>
</dbReference>
<evidence type="ECO:0000256" key="5">
    <source>
        <dbReference type="ARBA" id="ARBA00022898"/>
    </source>
</evidence>
<evidence type="ECO:0000259" key="9">
    <source>
        <dbReference type="Pfam" id="PF00266"/>
    </source>
</evidence>
<dbReference type="AlphaFoldDB" id="A0A2A9CRN5"/>
<dbReference type="PIRSF" id="PIRSF005572">
    <property type="entry name" value="NifS"/>
    <property type="match status" value="1"/>
</dbReference>
<dbReference type="InterPro" id="IPR015422">
    <property type="entry name" value="PyrdxlP-dep_Trfase_small"/>
</dbReference>
<dbReference type="GO" id="GO:0046872">
    <property type="term" value="F:metal ion binding"/>
    <property type="evidence" value="ECO:0007669"/>
    <property type="project" value="UniProtKB-KW"/>
</dbReference>
<dbReference type="Proteomes" id="UP000226079">
    <property type="component" value="Unassembled WGS sequence"/>
</dbReference>
<proteinExistence type="inferred from homology"/>